<organism evidence="1 2">
    <name type="scientific">Sphaerodactylus townsendi</name>
    <dbReference type="NCBI Taxonomy" id="933632"/>
    <lineage>
        <taxon>Eukaryota</taxon>
        <taxon>Metazoa</taxon>
        <taxon>Chordata</taxon>
        <taxon>Craniata</taxon>
        <taxon>Vertebrata</taxon>
        <taxon>Euteleostomi</taxon>
        <taxon>Lepidosauria</taxon>
        <taxon>Squamata</taxon>
        <taxon>Bifurcata</taxon>
        <taxon>Gekkota</taxon>
        <taxon>Sphaerodactylidae</taxon>
        <taxon>Sphaerodactylus</taxon>
    </lineage>
</organism>
<comment type="caution">
    <text evidence="1">The sequence shown here is derived from an EMBL/GenBank/DDBJ whole genome shotgun (WGS) entry which is preliminary data.</text>
</comment>
<reference evidence="1" key="1">
    <citation type="submission" date="2021-08" db="EMBL/GenBank/DDBJ databases">
        <title>The first chromosome-level gecko genome reveals the dynamic sex chromosomes of Neotropical dwarf geckos (Sphaerodactylidae: Sphaerodactylus).</title>
        <authorList>
            <person name="Pinto B.J."/>
            <person name="Keating S.E."/>
            <person name="Gamble T."/>
        </authorList>
    </citation>
    <scope>NUCLEOTIDE SEQUENCE</scope>
    <source>
        <strain evidence="1">TG3544</strain>
    </source>
</reference>
<protein>
    <submittedName>
        <fullName evidence="1">Uncharacterized protein</fullName>
    </submittedName>
</protein>
<accession>A0ACB8F180</accession>
<proteinExistence type="predicted"/>
<keyword evidence="2" id="KW-1185">Reference proteome</keyword>
<dbReference type="Proteomes" id="UP000827872">
    <property type="component" value="Linkage Group LG05"/>
</dbReference>
<sequence length="75" mass="8013">MLFQSAEGLFRVTVTLRAGFSSPTTTPLSLTELRSDSFTQCQNRVCCRLSVEKPGGAQLAVEGGVSRAVFGTQES</sequence>
<gene>
    <name evidence="1" type="ORF">K3G42_002335</name>
</gene>
<dbReference type="EMBL" id="CM037618">
    <property type="protein sequence ID" value="KAH7998876.1"/>
    <property type="molecule type" value="Genomic_DNA"/>
</dbReference>
<evidence type="ECO:0000313" key="2">
    <source>
        <dbReference type="Proteomes" id="UP000827872"/>
    </source>
</evidence>
<evidence type="ECO:0000313" key="1">
    <source>
        <dbReference type="EMBL" id="KAH7998876.1"/>
    </source>
</evidence>
<name>A0ACB8F180_9SAUR</name>